<dbReference type="PROSITE" id="PS50879">
    <property type="entry name" value="RNASE_H_1"/>
    <property type="match status" value="1"/>
</dbReference>
<organism evidence="8 9">
    <name type="scientific">Parambassis ranga</name>
    <name type="common">Indian glassy fish</name>
    <dbReference type="NCBI Taxonomy" id="210632"/>
    <lineage>
        <taxon>Eukaryota</taxon>
        <taxon>Metazoa</taxon>
        <taxon>Chordata</taxon>
        <taxon>Craniata</taxon>
        <taxon>Vertebrata</taxon>
        <taxon>Euteleostomi</taxon>
        <taxon>Actinopterygii</taxon>
        <taxon>Neopterygii</taxon>
        <taxon>Teleostei</taxon>
        <taxon>Neoteleostei</taxon>
        <taxon>Acanthomorphata</taxon>
        <taxon>Ovalentaria</taxon>
        <taxon>Ambassidae</taxon>
        <taxon>Parambassis</taxon>
    </lineage>
</organism>
<feature type="domain" description="RNase H type-1" evidence="7">
    <location>
        <begin position="50"/>
        <end position="201"/>
    </location>
</feature>
<evidence type="ECO:0000256" key="4">
    <source>
        <dbReference type="ARBA" id="ARBA00022759"/>
    </source>
</evidence>
<dbReference type="GeneID" id="114446062"/>
<dbReference type="InterPro" id="IPR012337">
    <property type="entry name" value="RNaseH-like_sf"/>
</dbReference>
<keyword evidence="2" id="KW-0548">Nucleotidyltransferase</keyword>
<evidence type="ECO:0000256" key="1">
    <source>
        <dbReference type="ARBA" id="ARBA00022679"/>
    </source>
</evidence>
<dbReference type="CDD" id="cd09273">
    <property type="entry name" value="RNase_HI_RT_Bel"/>
    <property type="match status" value="1"/>
</dbReference>
<evidence type="ECO:0000256" key="2">
    <source>
        <dbReference type="ARBA" id="ARBA00022695"/>
    </source>
</evidence>
<dbReference type="AlphaFoldDB" id="A0A6P7JKI6"/>
<evidence type="ECO:0000256" key="3">
    <source>
        <dbReference type="ARBA" id="ARBA00022722"/>
    </source>
</evidence>
<keyword evidence="4" id="KW-0255">Endonuclease</keyword>
<sequence>MSKILEASNLTFTHEGINMADQMGKGEPHTCQAKIEVEIKARPDLQTEPLPQAEDVFTDGCCFRKPNNELQAGYAVVRRKENEFEVVCQEEVTERQSAQRAEVLAMIAALKWSKGKRVNIYTDSAYVVGAAITELPQWQRTGFLTADEKPIKHEQEMRELLEALQEPQAVAIIKCRGHSGENTLIGRGNEAADQAAKGAAGYVSTLQMVTTEKILPELRPRLSIDVISDDQNKASPQEKTV</sequence>
<dbReference type="InterPro" id="IPR002156">
    <property type="entry name" value="RNaseH_domain"/>
</dbReference>
<name>A0A6P7JKI6_9TELE</name>
<dbReference type="Gene3D" id="3.30.420.10">
    <property type="entry name" value="Ribonuclease H-like superfamily/Ribonuclease H"/>
    <property type="match status" value="1"/>
</dbReference>
<keyword evidence="8" id="KW-1185">Reference proteome</keyword>
<evidence type="ECO:0000256" key="6">
    <source>
        <dbReference type="ARBA" id="ARBA00022918"/>
    </source>
</evidence>
<evidence type="ECO:0000313" key="9">
    <source>
        <dbReference type="RefSeq" id="XP_028277278.1"/>
    </source>
</evidence>
<dbReference type="InParanoid" id="A0A6P7JKI6"/>
<evidence type="ECO:0000313" key="8">
    <source>
        <dbReference type="Proteomes" id="UP000515145"/>
    </source>
</evidence>
<keyword evidence="1" id="KW-0808">Transferase</keyword>
<dbReference type="RefSeq" id="XP_028277278.1">
    <property type="nucleotide sequence ID" value="XM_028421477.1"/>
</dbReference>
<dbReference type="Pfam" id="PF00075">
    <property type="entry name" value="RNase_H"/>
    <property type="match status" value="1"/>
</dbReference>
<gene>
    <name evidence="9" type="primary">LOC114446062</name>
</gene>
<keyword evidence="3" id="KW-0540">Nuclease</keyword>
<dbReference type="GO" id="GO:0003676">
    <property type="term" value="F:nucleic acid binding"/>
    <property type="evidence" value="ECO:0007669"/>
    <property type="project" value="InterPro"/>
</dbReference>
<evidence type="ECO:0000256" key="5">
    <source>
        <dbReference type="ARBA" id="ARBA00022801"/>
    </source>
</evidence>
<dbReference type="PANTHER" id="PTHR41694">
    <property type="entry name" value="ENDOGENOUS RETROVIRUS GROUP K MEMBER POL PROTEIN"/>
    <property type="match status" value="1"/>
</dbReference>
<dbReference type="SUPFAM" id="SSF53098">
    <property type="entry name" value="Ribonuclease H-like"/>
    <property type="match status" value="1"/>
</dbReference>
<keyword evidence="5" id="KW-0378">Hydrolase</keyword>
<evidence type="ECO:0000259" key="7">
    <source>
        <dbReference type="PROSITE" id="PS50879"/>
    </source>
</evidence>
<dbReference type="GO" id="GO:0003964">
    <property type="term" value="F:RNA-directed DNA polymerase activity"/>
    <property type="evidence" value="ECO:0007669"/>
    <property type="project" value="UniProtKB-KW"/>
</dbReference>
<dbReference type="PANTHER" id="PTHR41694:SF5">
    <property type="entry name" value="RIBONUCLEASE H"/>
    <property type="match status" value="1"/>
</dbReference>
<dbReference type="InterPro" id="IPR036397">
    <property type="entry name" value="RNaseH_sf"/>
</dbReference>
<accession>A0A6P7JKI6</accession>
<reference evidence="9" key="1">
    <citation type="submission" date="2025-08" db="UniProtKB">
        <authorList>
            <consortium name="RefSeq"/>
        </authorList>
    </citation>
    <scope>IDENTIFICATION</scope>
</reference>
<proteinExistence type="predicted"/>
<keyword evidence="6" id="KW-0695">RNA-directed DNA polymerase</keyword>
<protein>
    <submittedName>
        <fullName evidence="9">Uncharacterized protein LOC114446062</fullName>
    </submittedName>
</protein>
<dbReference type="OrthoDB" id="8947436at2759"/>
<dbReference type="GO" id="GO:0004523">
    <property type="term" value="F:RNA-DNA hybrid ribonuclease activity"/>
    <property type="evidence" value="ECO:0007669"/>
    <property type="project" value="InterPro"/>
</dbReference>
<dbReference type="Proteomes" id="UP000515145">
    <property type="component" value="Chromosome 14"/>
</dbReference>